<dbReference type="AlphaFoldDB" id="A0AAV7TXX3"/>
<gene>
    <name evidence="2" type="ORF">NDU88_005901</name>
</gene>
<proteinExistence type="predicted"/>
<evidence type="ECO:0000313" key="3">
    <source>
        <dbReference type="Proteomes" id="UP001066276"/>
    </source>
</evidence>
<comment type="caution">
    <text evidence="2">The sequence shown here is derived from an EMBL/GenBank/DDBJ whole genome shotgun (WGS) entry which is preliminary data.</text>
</comment>
<name>A0AAV7TXX3_PLEWA</name>
<feature type="region of interest" description="Disordered" evidence="1">
    <location>
        <begin position="1"/>
        <end position="42"/>
    </location>
</feature>
<organism evidence="2 3">
    <name type="scientific">Pleurodeles waltl</name>
    <name type="common">Iberian ribbed newt</name>
    <dbReference type="NCBI Taxonomy" id="8319"/>
    <lineage>
        <taxon>Eukaryota</taxon>
        <taxon>Metazoa</taxon>
        <taxon>Chordata</taxon>
        <taxon>Craniata</taxon>
        <taxon>Vertebrata</taxon>
        <taxon>Euteleostomi</taxon>
        <taxon>Amphibia</taxon>
        <taxon>Batrachia</taxon>
        <taxon>Caudata</taxon>
        <taxon>Salamandroidea</taxon>
        <taxon>Salamandridae</taxon>
        <taxon>Pleurodelinae</taxon>
        <taxon>Pleurodeles</taxon>
    </lineage>
</organism>
<accession>A0AAV7TXX3</accession>
<reference evidence="2" key="1">
    <citation type="journal article" date="2022" name="bioRxiv">
        <title>Sequencing and chromosome-scale assembly of the giantPleurodeles waltlgenome.</title>
        <authorList>
            <person name="Brown T."/>
            <person name="Elewa A."/>
            <person name="Iarovenko S."/>
            <person name="Subramanian E."/>
            <person name="Araus A.J."/>
            <person name="Petzold A."/>
            <person name="Susuki M."/>
            <person name="Suzuki K.-i.T."/>
            <person name="Hayashi T."/>
            <person name="Toyoda A."/>
            <person name="Oliveira C."/>
            <person name="Osipova E."/>
            <person name="Leigh N.D."/>
            <person name="Simon A."/>
            <person name="Yun M.H."/>
        </authorList>
    </citation>
    <scope>NUCLEOTIDE SEQUENCE</scope>
    <source>
        <strain evidence="2">20211129_DDA</strain>
        <tissue evidence="2">Liver</tissue>
    </source>
</reference>
<keyword evidence="3" id="KW-1185">Reference proteome</keyword>
<evidence type="ECO:0000256" key="1">
    <source>
        <dbReference type="SAM" id="MobiDB-lite"/>
    </source>
</evidence>
<dbReference type="EMBL" id="JANPWB010000006">
    <property type="protein sequence ID" value="KAJ1180684.1"/>
    <property type="molecule type" value="Genomic_DNA"/>
</dbReference>
<sequence>MNTLGDECDGSTPSRSIPPYPWGTSAVVVPDPDADRSETYPHPLLGDVGLRKALLAAARERRGEEEVTDETRDIAVPKRTAALQEAAAAPGPPEALQKAVTLQEAAALQEAVAAPGPSAALQEVAALQEAVAAPRSPATLQKTAALQEAAAADGDTRTWCPTTVVSLPQQPLMGQEAEQPGIRPCSGKVCGTKVNLIFPMIGGRDRQLHNGFLKGKD</sequence>
<evidence type="ECO:0000313" key="2">
    <source>
        <dbReference type="EMBL" id="KAJ1180684.1"/>
    </source>
</evidence>
<protein>
    <submittedName>
        <fullName evidence="2">Uncharacterized protein</fullName>
    </submittedName>
</protein>
<dbReference type="Proteomes" id="UP001066276">
    <property type="component" value="Chromosome 3_2"/>
</dbReference>